<evidence type="ECO:0000313" key="2">
    <source>
        <dbReference type="EMBL" id="KAJ8346663.1"/>
    </source>
</evidence>
<accession>A0A9Q1EX51</accession>
<name>A0A9Q1EX51_SYNKA</name>
<gene>
    <name evidence="2" type="ORF">SKAU_G00280640</name>
</gene>
<proteinExistence type="predicted"/>
<dbReference type="EMBL" id="JAINUF010000011">
    <property type="protein sequence ID" value="KAJ8346663.1"/>
    <property type="molecule type" value="Genomic_DNA"/>
</dbReference>
<evidence type="ECO:0000313" key="3">
    <source>
        <dbReference type="Proteomes" id="UP001152622"/>
    </source>
</evidence>
<feature type="region of interest" description="Disordered" evidence="1">
    <location>
        <begin position="1"/>
        <end position="20"/>
    </location>
</feature>
<evidence type="ECO:0000256" key="1">
    <source>
        <dbReference type="SAM" id="MobiDB-lite"/>
    </source>
</evidence>
<comment type="caution">
    <text evidence="2">The sequence shown here is derived from an EMBL/GenBank/DDBJ whole genome shotgun (WGS) entry which is preliminary data.</text>
</comment>
<feature type="compositionally biased region" description="Pro residues" evidence="1">
    <location>
        <begin position="1"/>
        <end position="10"/>
    </location>
</feature>
<protein>
    <submittedName>
        <fullName evidence="2">Uncharacterized protein</fullName>
    </submittedName>
</protein>
<organism evidence="2 3">
    <name type="scientific">Synaphobranchus kaupii</name>
    <name type="common">Kaup's arrowtooth eel</name>
    <dbReference type="NCBI Taxonomy" id="118154"/>
    <lineage>
        <taxon>Eukaryota</taxon>
        <taxon>Metazoa</taxon>
        <taxon>Chordata</taxon>
        <taxon>Craniata</taxon>
        <taxon>Vertebrata</taxon>
        <taxon>Euteleostomi</taxon>
        <taxon>Actinopterygii</taxon>
        <taxon>Neopterygii</taxon>
        <taxon>Teleostei</taxon>
        <taxon>Anguilliformes</taxon>
        <taxon>Synaphobranchidae</taxon>
        <taxon>Synaphobranchus</taxon>
    </lineage>
</organism>
<sequence>MQNAMLPPPGMMQSSERLPSVPAQCSTTLEGRTWSSTYTAAMPAPPRKDQPVAHMLQQYLVEAPMEHVEVDVLRSFPTTDPGNRYVLVSMDYFTMGGLHQQGLILKQD</sequence>
<dbReference type="Proteomes" id="UP001152622">
    <property type="component" value="Chromosome 11"/>
</dbReference>
<dbReference type="OrthoDB" id="425619at2759"/>
<dbReference type="AlphaFoldDB" id="A0A9Q1EX51"/>
<reference evidence="2" key="1">
    <citation type="journal article" date="2023" name="Science">
        <title>Genome structures resolve the early diversification of teleost fishes.</title>
        <authorList>
            <person name="Parey E."/>
            <person name="Louis A."/>
            <person name="Montfort J."/>
            <person name="Bouchez O."/>
            <person name="Roques C."/>
            <person name="Iampietro C."/>
            <person name="Lluch J."/>
            <person name="Castinel A."/>
            <person name="Donnadieu C."/>
            <person name="Desvignes T."/>
            <person name="Floi Bucao C."/>
            <person name="Jouanno E."/>
            <person name="Wen M."/>
            <person name="Mejri S."/>
            <person name="Dirks R."/>
            <person name="Jansen H."/>
            <person name="Henkel C."/>
            <person name="Chen W.J."/>
            <person name="Zahm M."/>
            <person name="Cabau C."/>
            <person name="Klopp C."/>
            <person name="Thompson A.W."/>
            <person name="Robinson-Rechavi M."/>
            <person name="Braasch I."/>
            <person name="Lecointre G."/>
            <person name="Bobe J."/>
            <person name="Postlethwait J.H."/>
            <person name="Berthelot C."/>
            <person name="Roest Crollius H."/>
            <person name="Guiguen Y."/>
        </authorList>
    </citation>
    <scope>NUCLEOTIDE SEQUENCE</scope>
    <source>
        <strain evidence="2">WJC10195</strain>
    </source>
</reference>
<keyword evidence="3" id="KW-1185">Reference proteome</keyword>